<organism evidence="2 3">
    <name type="scientific">Gibberella subglutinans</name>
    <name type="common">Fusarium subglutinans</name>
    <dbReference type="NCBI Taxonomy" id="42677"/>
    <lineage>
        <taxon>Eukaryota</taxon>
        <taxon>Fungi</taxon>
        <taxon>Dikarya</taxon>
        <taxon>Ascomycota</taxon>
        <taxon>Pezizomycotina</taxon>
        <taxon>Sordariomycetes</taxon>
        <taxon>Hypocreomycetidae</taxon>
        <taxon>Hypocreales</taxon>
        <taxon>Nectriaceae</taxon>
        <taxon>Fusarium</taxon>
        <taxon>Fusarium fujikuroi species complex</taxon>
    </lineage>
</organism>
<evidence type="ECO:0000313" key="2">
    <source>
        <dbReference type="EMBL" id="KAF5584271.1"/>
    </source>
</evidence>
<evidence type="ECO:0008006" key="4">
    <source>
        <dbReference type="Google" id="ProtNLM"/>
    </source>
</evidence>
<comment type="caution">
    <text evidence="2">The sequence shown here is derived from an EMBL/GenBank/DDBJ whole genome shotgun (WGS) entry which is preliminary data.</text>
</comment>
<keyword evidence="3" id="KW-1185">Reference proteome</keyword>
<dbReference type="RefSeq" id="XP_036531698.1">
    <property type="nucleotide sequence ID" value="XM_036677666.1"/>
</dbReference>
<sequence>MSSQQDPAPSASRPHQPQRSILRDLPEEVQVLIVENISADDDTNVETLGSLTQTCTDLYRIARRDFFRANNFKVFRKAVESADVSLMSRCEEYDAAPVHLTWCVEPSMKEYRPIDALLLNLDERLDNGRSEQFQDEIRGKVFESLKWLLERGADAEANWFSESLKDELPPERENMGFGHMPTRLLKQLQVNIGKRGVDVYLDMIELLSSHGFPNPTRADALVGLVAMDSEPYHQSAVTWMTKTHYPFCDRTMRAKYFVSSPLDLSLKPHIPPRLLELMLKEYASRGIKLRDWYDRCPDGLETTARGHWRNGCWWEHHGLVNGLVGELHAAVHSPTLTHWKESWHGEVADDFRQKVNIMVKYQMIDEEEEALLRSLLKALDSITAEIVAAGGLRDEHFKTSWIKLCDAVRPFLSDEYDLFYDAAVTRPPGPRRVHKFIIGDWWNPWEEYFVQSDAWRRLKLTKEALGEEEFSKQTQRCWEGHYDFEGEFLHGYFTWEDMPEWDEVDYEEWRRCFLKTFTLDRILAGNHFWISKHLKTELEKWCEANGGSTDDVSLGFKWWKQRIPTIKSE</sequence>
<evidence type="ECO:0000313" key="3">
    <source>
        <dbReference type="Proteomes" id="UP000547976"/>
    </source>
</evidence>
<name>A0A8H5NYM3_GIBSU</name>
<proteinExistence type="predicted"/>
<reference evidence="2 3" key="1">
    <citation type="submission" date="2020-05" db="EMBL/GenBank/DDBJ databases">
        <title>Identification and distribution of gene clusters putatively required for synthesis of sphingolipid metabolism inhibitors in phylogenetically diverse species of the filamentous fungus Fusarium.</title>
        <authorList>
            <person name="Kim H.-S."/>
            <person name="Busman M."/>
            <person name="Brown D.W."/>
            <person name="Divon H."/>
            <person name="Uhlig S."/>
            <person name="Proctor R.H."/>
        </authorList>
    </citation>
    <scope>NUCLEOTIDE SEQUENCE [LARGE SCALE GENOMIC DNA]</scope>
    <source>
        <strain evidence="2 3">NRRL 66333</strain>
    </source>
</reference>
<dbReference type="OrthoDB" id="5039224at2759"/>
<dbReference type="GeneID" id="59312384"/>
<evidence type="ECO:0000256" key="1">
    <source>
        <dbReference type="SAM" id="MobiDB-lite"/>
    </source>
</evidence>
<dbReference type="Proteomes" id="UP000547976">
    <property type="component" value="Unassembled WGS sequence"/>
</dbReference>
<gene>
    <name evidence="2" type="ORF">FSUBG_12838</name>
</gene>
<dbReference type="EMBL" id="JAAOAV010000293">
    <property type="protein sequence ID" value="KAF5584271.1"/>
    <property type="molecule type" value="Genomic_DNA"/>
</dbReference>
<feature type="region of interest" description="Disordered" evidence="1">
    <location>
        <begin position="1"/>
        <end position="21"/>
    </location>
</feature>
<protein>
    <recommendedName>
        <fullName evidence="4">F-box domain-containing protein</fullName>
    </recommendedName>
</protein>
<accession>A0A8H5NYM3</accession>
<feature type="compositionally biased region" description="Polar residues" evidence="1">
    <location>
        <begin position="1"/>
        <end position="19"/>
    </location>
</feature>
<dbReference type="AlphaFoldDB" id="A0A8H5NYM3"/>